<evidence type="ECO:0000313" key="3">
    <source>
        <dbReference type="EMBL" id="TWJ15967.1"/>
    </source>
</evidence>
<reference evidence="3 4" key="1">
    <citation type="journal article" date="2013" name="Stand. Genomic Sci.">
        <title>Genomic Encyclopedia of Type Strains, Phase I: The one thousand microbial genomes (KMG-I) project.</title>
        <authorList>
            <person name="Kyrpides N.C."/>
            <person name="Woyke T."/>
            <person name="Eisen J.A."/>
            <person name="Garrity G."/>
            <person name="Lilburn T.G."/>
            <person name="Beck B.J."/>
            <person name="Whitman W.B."/>
            <person name="Hugenholtz P."/>
            <person name="Klenk H.P."/>
        </authorList>
    </citation>
    <scope>NUCLEOTIDE SEQUENCE [LARGE SCALE GENOMIC DNA]</scope>
    <source>
        <strain evidence="3 4">DSM 45044</strain>
    </source>
</reference>
<dbReference type="EMBL" id="VLLL01000005">
    <property type="protein sequence ID" value="TWJ15967.1"/>
    <property type="molecule type" value="Genomic_DNA"/>
</dbReference>
<feature type="domain" description="Microcystin LR degradation protein MlrC N-terminal" evidence="2">
    <location>
        <begin position="7"/>
        <end position="284"/>
    </location>
</feature>
<dbReference type="PIRSF" id="PIRSF012702">
    <property type="entry name" value="UCP012702"/>
    <property type="match status" value="1"/>
</dbReference>
<dbReference type="InterPro" id="IPR009197">
    <property type="entry name" value="MlrC"/>
</dbReference>
<comment type="caution">
    <text evidence="3">The sequence shown here is derived from an EMBL/GenBank/DDBJ whole genome shotgun (WGS) entry which is preliminary data.</text>
</comment>
<evidence type="ECO:0000259" key="2">
    <source>
        <dbReference type="Pfam" id="PF07364"/>
    </source>
</evidence>
<keyword evidence="4" id="KW-1185">Reference proteome</keyword>
<gene>
    <name evidence="3" type="ORF">LX16_1687</name>
</gene>
<accession>A0A562VDS4</accession>
<dbReference type="OrthoDB" id="9815420at2"/>
<dbReference type="RefSeq" id="WP_147135547.1">
    <property type="nucleotide sequence ID" value="NZ_BAABIJ010000001.1"/>
</dbReference>
<feature type="domain" description="Microcystin LR degradation protein MlrC C-terminal" evidence="1">
    <location>
        <begin position="294"/>
        <end position="460"/>
    </location>
</feature>
<sequence length="484" mass="50990">MSSRKHRIAICGIHIESSTFSPHRASDPDFTVTRGRELLARYDDLAEGPEWIPLVHARALPGGAVTRDFYDRISAEIVAELTRVHGEAALDGVYLDIHGAMSVEGLDDAEGDLAARVRDVVGPKVLVSASMDPHGNVSRLLFDNVDLLTSHRMSPHEDAKLTSARARANLVACLDEGVRPKRAWTTVPVLLPGEKACTRDEPAKGLYGLLPGIEAADGIIDAAIWIGYAWADEPRCRAAVVVTGTDEESIVAEAAGLARAWWDARRDFGFSTDAMDADTAIASALDSPRGPFFVSDSGDNPTAGGSGDVPFMLGRLTAEPRLAAGEASAIWASVVAPAAVAVCRAAGEGASVTVTVGGELGWPDSVELTGEVVRLAEDAVGGDVAVVRCGGVSAVLTQRRKPFHYVSDFHALGLDPAGVDVTVVKIGYLVPDLFDAAEGWVLALTPGGVDQDIVRLGHHRVARPMFPLDAEAVVELPAPVVASS</sequence>
<evidence type="ECO:0000313" key="4">
    <source>
        <dbReference type="Proteomes" id="UP000321617"/>
    </source>
</evidence>
<dbReference type="InterPro" id="IPR010799">
    <property type="entry name" value="MlrC_C"/>
</dbReference>
<dbReference type="Pfam" id="PF07171">
    <property type="entry name" value="MlrC_C"/>
    <property type="match status" value="1"/>
</dbReference>
<dbReference type="Proteomes" id="UP000321617">
    <property type="component" value="Unassembled WGS sequence"/>
</dbReference>
<dbReference type="InterPro" id="IPR015995">
    <property type="entry name" value="MlrC_N"/>
</dbReference>
<name>A0A562VDS4_9ACTN</name>
<dbReference type="Pfam" id="PF07364">
    <property type="entry name" value="DUF1485"/>
    <property type="match status" value="1"/>
</dbReference>
<protein>
    <submittedName>
        <fullName evidence="3">Microcystin degradation protein MlrC</fullName>
    </submittedName>
</protein>
<organism evidence="3 4">
    <name type="scientific">Stackebrandtia albiflava</name>
    <dbReference type="NCBI Taxonomy" id="406432"/>
    <lineage>
        <taxon>Bacteria</taxon>
        <taxon>Bacillati</taxon>
        <taxon>Actinomycetota</taxon>
        <taxon>Actinomycetes</taxon>
        <taxon>Glycomycetales</taxon>
        <taxon>Glycomycetaceae</taxon>
        <taxon>Stackebrandtia</taxon>
    </lineage>
</organism>
<proteinExistence type="predicted"/>
<dbReference type="AlphaFoldDB" id="A0A562VDS4"/>
<evidence type="ECO:0000259" key="1">
    <source>
        <dbReference type="Pfam" id="PF07171"/>
    </source>
</evidence>